<dbReference type="GO" id="GO:0003676">
    <property type="term" value="F:nucleic acid binding"/>
    <property type="evidence" value="ECO:0007669"/>
    <property type="project" value="InterPro"/>
</dbReference>
<comment type="caution">
    <text evidence="2">The sequence shown here is derived from an EMBL/GenBank/DDBJ whole genome shotgun (WGS) entry which is preliminary data.</text>
</comment>
<sequence length="213" mass="23645">MLGPLPWTADVNRNILVAMDYFTKWSEVYPNPNQKATTVTEALLQNWISRFRTSLQLLSDQGRNFTSTVCKGLCQLLEMDKYTNNLFSPTIIRHSREIQSNYPEQSFQLHALRSGTPAPCDFLFRCPPDAPCSPDDNVQDLQARLEDVHEFARGLEEGGLVTAGESSKSSDMSYSKASSSDKEEELISASAPDSRDSKTVFSNGGLVGWLVGV</sequence>
<proteinExistence type="predicted"/>
<evidence type="ECO:0008006" key="4">
    <source>
        <dbReference type="Google" id="ProtNLM"/>
    </source>
</evidence>
<dbReference type="InterPro" id="IPR036397">
    <property type="entry name" value="RNaseH_sf"/>
</dbReference>
<feature type="compositionally biased region" description="Low complexity" evidence="1">
    <location>
        <begin position="165"/>
        <end position="178"/>
    </location>
</feature>
<organism evidence="2 3">
    <name type="scientific">Araneus ventricosus</name>
    <name type="common">Orbweaver spider</name>
    <name type="synonym">Epeira ventricosa</name>
    <dbReference type="NCBI Taxonomy" id="182803"/>
    <lineage>
        <taxon>Eukaryota</taxon>
        <taxon>Metazoa</taxon>
        <taxon>Ecdysozoa</taxon>
        <taxon>Arthropoda</taxon>
        <taxon>Chelicerata</taxon>
        <taxon>Arachnida</taxon>
        <taxon>Araneae</taxon>
        <taxon>Araneomorphae</taxon>
        <taxon>Entelegynae</taxon>
        <taxon>Araneoidea</taxon>
        <taxon>Araneidae</taxon>
        <taxon>Araneus</taxon>
    </lineage>
</organism>
<evidence type="ECO:0000313" key="3">
    <source>
        <dbReference type="Proteomes" id="UP000499080"/>
    </source>
</evidence>
<feature type="region of interest" description="Disordered" evidence="1">
    <location>
        <begin position="159"/>
        <end position="200"/>
    </location>
</feature>
<dbReference type="SUPFAM" id="SSF53098">
    <property type="entry name" value="Ribonuclease H-like"/>
    <property type="match status" value="1"/>
</dbReference>
<gene>
    <name evidence="2" type="ORF">AVEN_130992_1</name>
</gene>
<dbReference type="EMBL" id="BGPR01091711">
    <property type="protein sequence ID" value="GBM24439.1"/>
    <property type="molecule type" value="Genomic_DNA"/>
</dbReference>
<dbReference type="InterPro" id="IPR012337">
    <property type="entry name" value="RNaseH-like_sf"/>
</dbReference>
<evidence type="ECO:0000313" key="2">
    <source>
        <dbReference type="EMBL" id="GBM24439.1"/>
    </source>
</evidence>
<dbReference type="Proteomes" id="UP000499080">
    <property type="component" value="Unassembled WGS sequence"/>
</dbReference>
<dbReference type="Gene3D" id="3.30.420.10">
    <property type="entry name" value="Ribonuclease H-like superfamily/Ribonuclease H"/>
    <property type="match status" value="1"/>
</dbReference>
<dbReference type="AlphaFoldDB" id="A0A4Y2E825"/>
<accession>A0A4Y2E825</accession>
<evidence type="ECO:0000256" key="1">
    <source>
        <dbReference type="SAM" id="MobiDB-lite"/>
    </source>
</evidence>
<name>A0A4Y2E825_ARAVE</name>
<keyword evidence="3" id="KW-1185">Reference proteome</keyword>
<reference evidence="2 3" key="1">
    <citation type="journal article" date="2019" name="Sci. Rep.">
        <title>Orb-weaving spider Araneus ventricosus genome elucidates the spidroin gene catalogue.</title>
        <authorList>
            <person name="Kono N."/>
            <person name="Nakamura H."/>
            <person name="Ohtoshi R."/>
            <person name="Moran D.A.P."/>
            <person name="Shinohara A."/>
            <person name="Yoshida Y."/>
            <person name="Fujiwara M."/>
            <person name="Mori M."/>
            <person name="Tomita M."/>
            <person name="Arakawa K."/>
        </authorList>
    </citation>
    <scope>NUCLEOTIDE SEQUENCE [LARGE SCALE GENOMIC DNA]</scope>
</reference>
<protein>
    <recommendedName>
        <fullName evidence="4">Integrase catalytic domain-containing protein</fullName>
    </recommendedName>
</protein>